<feature type="domain" description="Adenosine deaminase" evidence="8">
    <location>
        <begin position="267"/>
        <end position="443"/>
    </location>
</feature>
<dbReference type="GO" id="GO:0043103">
    <property type="term" value="P:hypoxanthine salvage"/>
    <property type="evidence" value="ECO:0007669"/>
    <property type="project" value="TreeGrafter"/>
</dbReference>
<dbReference type="GO" id="GO:0005829">
    <property type="term" value="C:cytosol"/>
    <property type="evidence" value="ECO:0007669"/>
    <property type="project" value="TreeGrafter"/>
</dbReference>
<evidence type="ECO:0000256" key="6">
    <source>
        <dbReference type="ARBA" id="ARBA00022833"/>
    </source>
</evidence>
<dbReference type="Pfam" id="PF00962">
    <property type="entry name" value="A_deaminase"/>
    <property type="match status" value="1"/>
</dbReference>
<evidence type="ECO:0000259" key="8">
    <source>
        <dbReference type="Pfam" id="PF00962"/>
    </source>
</evidence>
<dbReference type="SUPFAM" id="SSF51556">
    <property type="entry name" value="Metallo-dependent hydrolases"/>
    <property type="match status" value="1"/>
</dbReference>
<dbReference type="AlphaFoldDB" id="A0A4V5MLV3"/>
<feature type="region of interest" description="Disordered" evidence="7">
    <location>
        <begin position="1"/>
        <end position="24"/>
    </location>
</feature>
<dbReference type="OrthoDB" id="105475at2"/>
<dbReference type="Proteomes" id="UP000308697">
    <property type="component" value="Unassembled WGS sequence"/>
</dbReference>
<dbReference type="RefSeq" id="WP_136738936.1">
    <property type="nucleotide sequence ID" value="NZ_SUMB01000002.1"/>
</dbReference>
<keyword evidence="6" id="KW-0862">Zinc</keyword>
<dbReference type="PANTHER" id="PTHR11409:SF43">
    <property type="entry name" value="ADENOSINE DEAMINASE"/>
    <property type="match status" value="1"/>
</dbReference>
<evidence type="ECO:0000256" key="7">
    <source>
        <dbReference type="SAM" id="MobiDB-lite"/>
    </source>
</evidence>
<accession>A0A4V5MLV3</accession>
<dbReference type="GO" id="GO:0046103">
    <property type="term" value="P:inosine biosynthetic process"/>
    <property type="evidence" value="ECO:0007669"/>
    <property type="project" value="TreeGrafter"/>
</dbReference>
<evidence type="ECO:0000256" key="5">
    <source>
        <dbReference type="ARBA" id="ARBA00022801"/>
    </source>
</evidence>
<dbReference type="InterPro" id="IPR001365">
    <property type="entry name" value="A_deaminase_dom"/>
</dbReference>
<proteinExistence type="inferred from homology"/>
<evidence type="ECO:0000256" key="2">
    <source>
        <dbReference type="ARBA" id="ARBA00006676"/>
    </source>
</evidence>
<keyword evidence="10" id="KW-1185">Reference proteome</keyword>
<dbReference type="GO" id="GO:0006154">
    <property type="term" value="P:adenosine catabolic process"/>
    <property type="evidence" value="ECO:0007669"/>
    <property type="project" value="TreeGrafter"/>
</dbReference>
<evidence type="ECO:0000313" key="9">
    <source>
        <dbReference type="EMBL" id="TJZ57318.1"/>
    </source>
</evidence>
<comment type="cofactor">
    <cofactor evidence="1">
        <name>Zn(2+)</name>
        <dbReference type="ChEBI" id="CHEBI:29105"/>
    </cofactor>
</comment>
<evidence type="ECO:0000256" key="3">
    <source>
        <dbReference type="ARBA" id="ARBA00012784"/>
    </source>
</evidence>
<name>A0A4V5MLV3_9ACTN</name>
<comment type="caution">
    <text evidence="9">The sequence shown here is derived from an EMBL/GenBank/DDBJ whole genome shotgun (WGS) entry which is preliminary data.</text>
</comment>
<keyword evidence="5" id="KW-0378">Hydrolase</keyword>
<dbReference type="GO" id="GO:0046872">
    <property type="term" value="F:metal ion binding"/>
    <property type="evidence" value="ECO:0007669"/>
    <property type="project" value="UniProtKB-KW"/>
</dbReference>
<feature type="compositionally biased region" description="Low complexity" evidence="7">
    <location>
        <begin position="1"/>
        <end position="14"/>
    </location>
</feature>
<dbReference type="InterPro" id="IPR006330">
    <property type="entry name" value="Ado/ade_deaminase"/>
</dbReference>
<dbReference type="EC" id="3.5.4.4" evidence="3"/>
<evidence type="ECO:0000256" key="1">
    <source>
        <dbReference type="ARBA" id="ARBA00001947"/>
    </source>
</evidence>
<gene>
    <name evidence="9" type="ORF">FCH28_07770</name>
</gene>
<evidence type="ECO:0000313" key="10">
    <source>
        <dbReference type="Proteomes" id="UP000308697"/>
    </source>
</evidence>
<keyword evidence="4" id="KW-0479">Metal-binding</keyword>
<protein>
    <recommendedName>
        <fullName evidence="3">adenosine deaminase</fullName>
        <ecNumber evidence="3">3.5.4.4</ecNumber>
    </recommendedName>
</protein>
<dbReference type="PANTHER" id="PTHR11409">
    <property type="entry name" value="ADENOSINE DEAMINASE"/>
    <property type="match status" value="1"/>
</dbReference>
<evidence type="ECO:0000256" key="4">
    <source>
        <dbReference type="ARBA" id="ARBA00022723"/>
    </source>
</evidence>
<dbReference type="EMBL" id="SUMB01000002">
    <property type="protein sequence ID" value="TJZ57318.1"/>
    <property type="molecule type" value="Genomic_DNA"/>
</dbReference>
<sequence length="506" mass="56119">MPSSPSSALSPNAPTTGRSWPVQDSGVERFFEQVRDNPARLRAFLRSMPKGGDLHTHLSGAVPAESLIAFAADDGLCIDSTTSKAVAAPCPAGARPAQDAVSDHDFRQQVIRAWSMEDFKDTGGETGHDHFFAAFSKFKAVTAKHRGRLLAEVAKVAAANRQSYVEPLFTPQGPALVGLADSVGWNPDLDRMRASLLAGDRMQQIIRAAKKETDSELAEHRAALGCDTATPQPACAVKVRFDFQVGRTYDPKYIFTELLAGFELAEHDPRYVGVNMVQAEDHPVALRDYRLHMRMIRYLRSVYRTAHVTLHAGELTEQLVPRQELRFHIRDAIETAQAERIGHGVDVMNEDRPQQLLATMARRQVAVEVPLTSNCQILEVCGPEHPLRRYLAARVPVALSTDDQGVSRIDITDEYRQATTVHGLTYRQLRDSARTSLEHAFIQGRSLWRSPGDHRPTWECATSDPHTGHLTPICRSLLLSSPKATLQWQYETDLAAFEASYATRAS</sequence>
<dbReference type="Gene3D" id="3.20.20.140">
    <property type="entry name" value="Metal-dependent hydrolases"/>
    <property type="match status" value="1"/>
</dbReference>
<dbReference type="InterPro" id="IPR032466">
    <property type="entry name" value="Metal_Hydrolase"/>
</dbReference>
<comment type="similarity">
    <text evidence="2">Belongs to the metallo-dependent hydrolases superfamily. Adenosine and AMP deaminases family.</text>
</comment>
<reference evidence="9 10" key="1">
    <citation type="submission" date="2019-04" db="EMBL/GenBank/DDBJ databases">
        <title>Streptomyces piniterrae sp. nov., a heliquinomycin-producing actinomycete isolated from rhizosphere soil of Pinus yunnanensis.</title>
        <authorList>
            <person name="Zhuang X."/>
            <person name="Zhao J."/>
        </authorList>
    </citation>
    <scope>NUCLEOTIDE SEQUENCE [LARGE SCALE GENOMIC DNA]</scope>
    <source>
        <strain evidence="10">jys28</strain>
    </source>
</reference>
<organism evidence="9 10">
    <name type="scientific">Streptomyces piniterrae</name>
    <dbReference type="NCBI Taxonomy" id="2571125"/>
    <lineage>
        <taxon>Bacteria</taxon>
        <taxon>Bacillati</taxon>
        <taxon>Actinomycetota</taxon>
        <taxon>Actinomycetes</taxon>
        <taxon>Kitasatosporales</taxon>
        <taxon>Streptomycetaceae</taxon>
        <taxon>Streptomyces</taxon>
    </lineage>
</organism>
<dbReference type="GO" id="GO:0004000">
    <property type="term" value="F:adenosine deaminase activity"/>
    <property type="evidence" value="ECO:0007669"/>
    <property type="project" value="TreeGrafter"/>
</dbReference>